<dbReference type="OrthoDB" id="10594134at2759"/>
<evidence type="ECO:0000313" key="3">
    <source>
        <dbReference type="Proteomes" id="UP000050761"/>
    </source>
</evidence>
<keyword evidence="1" id="KW-0472">Membrane</keyword>
<organism evidence="3 4">
    <name type="scientific">Heligmosomoides polygyrus</name>
    <name type="common">Parasitic roundworm</name>
    <dbReference type="NCBI Taxonomy" id="6339"/>
    <lineage>
        <taxon>Eukaryota</taxon>
        <taxon>Metazoa</taxon>
        <taxon>Ecdysozoa</taxon>
        <taxon>Nematoda</taxon>
        <taxon>Chromadorea</taxon>
        <taxon>Rhabditida</taxon>
        <taxon>Rhabditina</taxon>
        <taxon>Rhabditomorpha</taxon>
        <taxon>Strongyloidea</taxon>
        <taxon>Heligmosomidae</taxon>
        <taxon>Heligmosomoides</taxon>
    </lineage>
</organism>
<reference evidence="2 3" key="1">
    <citation type="submission" date="2018-11" db="EMBL/GenBank/DDBJ databases">
        <authorList>
            <consortium name="Pathogen Informatics"/>
        </authorList>
    </citation>
    <scope>NUCLEOTIDE SEQUENCE [LARGE SCALE GENOMIC DNA]</scope>
</reference>
<keyword evidence="1" id="KW-1133">Transmembrane helix</keyword>
<evidence type="ECO:0000256" key="1">
    <source>
        <dbReference type="SAM" id="Phobius"/>
    </source>
</evidence>
<feature type="transmembrane region" description="Helical" evidence="1">
    <location>
        <begin position="50"/>
        <end position="70"/>
    </location>
</feature>
<accession>A0A3P8E2F5</accession>
<evidence type="ECO:0000313" key="4">
    <source>
        <dbReference type="WBParaSite" id="HPBE_0002656901-mRNA-1"/>
    </source>
</evidence>
<name>A0A183GV49_HELPZ</name>
<gene>
    <name evidence="2" type="ORF">HPBE_LOCUS26568</name>
</gene>
<reference evidence="4" key="2">
    <citation type="submission" date="2019-09" db="UniProtKB">
        <authorList>
            <consortium name="WormBaseParasite"/>
        </authorList>
    </citation>
    <scope>IDENTIFICATION</scope>
</reference>
<dbReference type="WBParaSite" id="HPBE_0002656901-mRNA-1">
    <property type="protein sequence ID" value="HPBE_0002656901-mRNA-1"/>
    <property type="gene ID" value="HPBE_0002656901"/>
</dbReference>
<keyword evidence="1" id="KW-0812">Transmembrane</keyword>
<keyword evidence="3" id="KW-1185">Reference proteome</keyword>
<dbReference type="Proteomes" id="UP000050761">
    <property type="component" value="Unassembled WGS sequence"/>
</dbReference>
<evidence type="ECO:0000313" key="2">
    <source>
        <dbReference type="EMBL" id="VDP58257.1"/>
    </source>
</evidence>
<accession>A0A183GV49</accession>
<sequence>MWCFVRRSIKTTLCVKFIAMPTITPRGGASIKGRTLQRQERLSTGEISNYLPFLFVWSTAINPLAVLFFVRDYRVFLLKKFKRNHCDVSNIQQKYLLTNNKLQ</sequence>
<proteinExistence type="predicted"/>
<protein>
    <submittedName>
        <fullName evidence="4">G_PROTEIN_RECEP_F1_2 domain-containing protein</fullName>
    </submittedName>
</protein>
<dbReference type="EMBL" id="UZAH01040276">
    <property type="protein sequence ID" value="VDP58257.1"/>
    <property type="molecule type" value="Genomic_DNA"/>
</dbReference>
<dbReference type="AlphaFoldDB" id="A0A183GV49"/>